<dbReference type="InterPro" id="IPR006015">
    <property type="entry name" value="Universal_stress_UspA"/>
</dbReference>
<dbReference type="PANTHER" id="PTHR46268">
    <property type="entry name" value="STRESS RESPONSE PROTEIN NHAX"/>
    <property type="match status" value="1"/>
</dbReference>
<comment type="similarity">
    <text evidence="1">Belongs to the universal stress protein A family.</text>
</comment>
<dbReference type="PRINTS" id="PR01438">
    <property type="entry name" value="UNVRSLSTRESS"/>
</dbReference>
<evidence type="ECO:0000256" key="1">
    <source>
        <dbReference type="ARBA" id="ARBA00008791"/>
    </source>
</evidence>
<name>A0ABW6M9Z9_9ACTN</name>
<dbReference type="Pfam" id="PF00582">
    <property type="entry name" value="Usp"/>
    <property type="match status" value="2"/>
</dbReference>
<dbReference type="PANTHER" id="PTHR46268:SF6">
    <property type="entry name" value="UNIVERSAL STRESS PROTEIN UP12"/>
    <property type="match status" value="1"/>
</dbReference>
<keyword evidence="4" id="KW-1185">Reference proteome</keyword>
<evidence type="ECO:0000313" key="4">
    <source>
        <dbReference type="Proteomes" id="UP001601303"/>
    </source>
</evidence>
<accession>A0ABW6M9Z9</accession>
<organism evidence="3 4">
    <name type="scientific">Streptomyces hokutonensis</name>
    <dbReference type="NCBI Taxonomy" id="1306990"/>
    <lineage>
        <taxon>Bacteria</taxon>
        <taxon>Bacillati</taxon>
        <taxon>Actinomycetota</taxon>
        <taxon>Actinomycetes</taxon>
        <taxon>Kitasatosporales</taxon>
        <taxon>Streptomycetaceae</taxon>
        <taxon>Streptomyces</taxon>
    </lineage>
</organism>
<sequence>MERVIIAGVDRSARSRVAADWAAREALRRGLPLRVVHVAPPENLDPVEQWPYRPDTVADHVVAELTARHPSLTVRAVSLTGAPAPEMRAASAHAELVVLGLRGEGQHTRMPLGSTAAALAAGCAGPLVLVPGTLAGLDVPGHTDAVTVGVDARDPAGGALGFAFEAARLHRVRLHAVHAWALPGGATESPFPMAEKDRAALEDHEEDLLSDALRPWRGKYPDVGVREDVLLFPPAEALAHASETSGLVVVGRHTAPGSTPLALLKHARCPVAVVQS</sequence>
<evidence type="ECO:0000259" key="2">
    <source>
        <dbReference type="Pfam" id="PF00582"/>
    </source>
</evidence>
<dbReference type="SUPFAM" id="SSF52402">
    <property type="entry name" value="Adenine nucleotide alpha hydrolases-like"/>
    <property type="match status" value="2"/>
</dbReference>
<protein>
    <submittedName>
        <fullName evidence="3">Universal stress protein</fullName>
    </submittedName>
</protein>
<reference evidence="3 4" key="1">
    <citation type="submission" date="2024-10" db="EMBL/GenBank/DDBJ databases">
        <title>The Natural Products Discovery Center: Release of the First 8490 Sequenced Strains for Exploring Actinobacteria Biosynthetic Diversity.</title>
        <authorList>
            <person name="Kalkreuter E."/>
            <person name="Kautsar S.A."/>
            <person name="Yang D."/>
            <person name="Bader C.D."/>
            <person name="Teijaro C.N."/>
            <person name="Fluegel L."/>
            <person name="Davis C.M."/>
            <person name="Simpson J.R."/>
            <person name="Lauterbach L."/>
            <person name="Steele A.D."/>
            <person name="Gui C."/>
            <person name="Meng S."/>
            <person name="Li G."/>
            <person name="Viehrig K."/>
            <person name="Ye F."/>
            <person name="Su P."/>
            <person name="Kiefer A.F."/>
            <person name="Nichols A."/>
            <person name="Cepeda A.J."/>
            <person name="Yan W."/>
            <person name="Fan B."/>
            <person name="Jiang Y."/>
            <person name="Adhikari A."/>
            <person name="Zheng C.-J."/>
            <person name="Schuster L."/>
            <person name="Cowan T.M."/>
            <person name="Smanski M.J."/>
            <person name="Chevrette M.G."/>
            <person name="De Carvalho L.P.S."/>
            <person name="Shen B."/>
        </authorList>
    </citation>
    <scope>NUCLEOTIDE SEQUENCE [LARGE SCALE GENOMIC DNA]</scope>
    <source>
        <strain evidence="3 4">NPDC006488</strain>
    </source>
</reference>
<dbReference type="Gene3D" id="3.40.50.620">
    <property type="entry name" value="HUPs"/>
    <property type="match status" value="2"/>
</dbReference>
<proteinExistence type="inferred from homology"/>
<dbReference type="InterPro" id="IPR006016">
    <property type="entry name" value="UspA"/>
</dbReference>
<evidence type="ECO:0000313" key="3">
    <source>
        <dbReference type="EMBL" id="MFE9602961.1"/>
    </source>
</evidence>
<dbReference type="EMBL" id="JBIAHM010000012">
    <property type="protein sequence ID" value="MFE9602961.1"/>
    <property type="molecule type" value="Genomic_DNA"/>
</dbReference>
<dbReference type="InterPro" id="IPR014729">
    <property type="entry name" value="Rossmann-like_a/b/a_fold"/>
</dbReference>
<dbReference type="RefSeq" id="WP_388111252.1">
    <property type="nucleotide sequence ID" value="NZ_JBIAHM010000012.1"/>
</dbReference>
<feature type="domain" description="UspA" evidence="2">
    <location>
        <begin position="145"/>
        <end position="274"/>
    </location>
</feature>
<gene>
    <name evidence="3" type="ORF">ACFYNQ_30915</name>
</gene>
<dbReference type="Proteomes" id="UP001601303">
    <property type="component" value="Unassembled WGS sequence"/>
</dbReference>
<feature type="domain" description="UspA" evidence="2">
    <location>
        <begin position="3"/>
        <end position="131"/>
    </location>
</feature>
<comment type="caution">
    <text evidence="3">The sequence shown here is derived from an EMBL/GenBank/DDBJ whole genome shotgun (WGS) entry which is preliminary data.</text>
</comment>